<feature type="chain" id="PRO_5009913538" evidence="2">
    <location>
        <begin position="24"/>
        <end position="67"/>
    </location>
</feature>
<sequence length="67" mass="7070">MLRPAYLLSTAVLAAVAIPLLEAVPETDHMQAASEPSQVAPTKLSVPASTISSSAHSKPTQAKRWVF</sequence>
<dbReference type="AlphaFoldDB" id="A0A1M5RRH2"/>
<reference evidence="3 4" key="1">
    <citation type="submission" date="2016-11" db="EMBL/GenBank/DDBJ databases">
        <authorList>
            <person name="Jaros S."/>
            <person name="Januszkiewicz K."/>
            <person name="Wedrychowicz H."/>
        </authorList>
    </citation>
    <scope>NUCLEOTIDE SEQUENCE [LARGE SCALE GENOMIC DNA]</scope>
    <source>
        <strain evidence="3 4">DSM 18231</strain>
    </source>
</reference>
<feature type="region of interest" description="Disordered" evidence="1">
    <location>
        <begin position="28"/>
        <end position="67"/>
    </location>
</feature>
<evidence type="ECO:0000313" key="4">
    <source>
        <dbReference type="Proteomes" id="UP000184000"/>
    </source>
</evidence>
<dbReference type="EMBL" id="FQXA01000005">
    <property type="protein sequence ID" value="SHH28708.1"/>
    <property type="molecule type" value="Genomic_DNA"/>
</dbReference>
<feature type="signal peptide" evidence="2">
    <location>
        <begin position="1"/>
        <end position="23"/>
    </location>
</feature>
<organism evidence="3 4">
    <name type="scientific">Stutzerimonas xanthomarina DSM 18231</name>
    <dbReference type="NCBI Taxonomy" id="1403346"/>
    <lineage>
        <taxon>Bacteria</taxon>
        <taxon>Pseudomonadati</taxon>
        <taxon>Pseudomonadota</taxon>
        <taxon>Gammaproteobacteria</taxon>
        <taxon>Pseudomonadales</taxon>
        <taxon>Pseudomonadaceae</taxon>
        <taxon>Stutzerimonas</taxon>
    </lineage>
</organism>
<name>A0A1M5RRH2_9GAMM</name>
<keyword evidence="2" id="KW-0732">Signal</keyword>
<proteinExistence type="predicted"/>
<feature type="compositionally biased region" description="Polar residues" evidence="1">
    <location>
        <begin position="47"/>
        <end position="60"/>
    </location>
</feature>
<gene>
    <name evidence="3" type="ORF">SAMN02744645_3197</name>
</gene>
<evidence type="ECO:0000256" key="2">
    <source>
        <dbReference type="SAM" id="SignalP"/>
    </source>
</evidence>
<protein>
    <submittedName>
        <fullName evidence="3">Uncharacterized protein</fullName>
    </submittedName>
</protein>
<evidence type="ECO:0000313" key="3">
    <source>
        <dbReference type="EMBL" id="SHH28708.1"/>
    </source>
</evidence>
<accession>A0A1M5RRH2</accession>
<evidence type="ECO:0000256" key="1">
    <source>
        <dbReference type="SAM" id="MobiDB-lite"/>
    </source>
</evidence>
<dbReference type="Proteomes" id="UP000184000">
    <property type="component" value="Unassembled WGS sequence"/>
</dbReference>